<keyword evidence="2" id="KW-1185">Reference proteome</keyword>
<gene>
    <name evidence="1" type="ORF">RZS32_000010</name>
</gene>
<organism evidence="1 2">
    <name type="scientific">Roseovarius rhodophyticola</name>
    <dbReference type="NCBI Taxonomy" id="3080827"/>
    <lineage>
        <taxon>Bacteria</taxon>
        <taxon>Pseudomonadati</taxon>
        <taxon>Pseudomonadota</taxon>
        <taxon>Alphaproteobacteria</taxon>
        <taxon>Rhodobacterales</taxon>
        <taxon>Roseobacteraceae</taxon>
        <taxon>Roseovarius</taxon>
    </lineage>
</organism>
<proteinExistence type="predicted"/>
<sequence>MNLEKYKLHPSLVVPIDKNTIPRDGLKVSFVTGAAGGETCTVSKLNSLWTFFCLAANVSKDMLVAIEYAQANLSLLVYKEEGDFWAFSDPGDNTLRLIGEYSDLGSQYVSVYEPRWNYAYFLPKDARLSFCQLIKAINSVLDAQSFGKTKVCEQTSEEIMALYLEMERHGRFD</sequence>
<name>A0ABZ2TJN0_9RHOB</name>
<dbReference type="RefSeq" id="WP_317054993.1">
    <property type="nucleotide sequence ID" value="NZ_CP146606.1"/>
</dbReference>
<accession>A0ABZ2TJN0</accession>
<evidence type="ECO:0000313" key="1">
    <source>
        <dbReference type="EMBL" id="WYK18308.1"/>
    </source>
</evidence>
<protein>
    <submittedName>
        <fullName evidence="1">Uncharacterized protein</fullName>
    </submittedName>
</protein>
<dbReference type="Proteomes" id="UP001281305">
    <property type="component" value="Chromosome"/>
</dbReference>
<evidence type="ECO:0000313" key="2">
    <source>
        <dbReference type="Proteomes" id="UP001281305"/>
    </source>
</evidence>
<dbReference type="EMBL" id="CP146606">
    <property type="protein sequence ID" value="WYK18308.1"/>
    <property type="molecule type" value="Genomic_DNA"/>
</dbReference>
<reference evidence="1 2" key="1">
    <citation type="submission" date="2024-02" db="EMBL/GenBank/DDBJ databases">
        <title>Roseovarius strain W115 nov., isolated from a marine algae.</title>
        <authorList>
            <person name="Lee M.W."/>
            <person name="Lee J.K."/>
            <person name="Kim J.M."/>
            <person name="Choi D.G."/>
            <person name="Baek J.H."/>
            <person name="Bayburt H."/>
            <person name="Jung J.J."/>
            <person name="Han D.M."/>
            <person name="Jeon C.O."/>
        </authorList>
    </citation>
    <scope>NUCLEOTIDE SEQUENCE [LARGE SCALE GENOMIC DNA]</scope>
    <source>
        <strain evidence="1 2">W115</strain>
    </source>
</reference>